<dbReference type="GO" id="GO:0046872">
    <property type="term" value="F:metal ion binding"/>
    <property type="evidence" value="ECO:0007669"/>
    <property type="project" value="UniProtKB-KW"/>
</dbReference>
<dbReference type="Gene3D" id="3.10.580.10">
    <property type="entry name" value="CBS-domain"/>
    <property type="match status" value="1"/>
</dbReference>
<keyword evidence="7 9" id="KW-0472">Membrane</keyword>
<feature type="domain" description="CBS" evidence="10">
    <location>
        <begin position="207"/>
        <end position="263"/>
    </location>
</feature>
<evidence type="ECO:0000256" key="3">
    <source>
        <dbReference type="ARBA" id="ARBA00022448"/>
    </source>
</evidence>
<dbReference type="Pfam" id="PF00571">
    <property type="entry name" value="CBS"/>
    <property type="match status" value="2"/>
</dbReference>
<evidence type="ECO:0000313" key="11">
    <source>
        <dbReference type="EMBL" id="ASK70217.1"/>
    </source>
</evidence>
<evidence type="ECO:0000256" key="6">
    <source>
        <dbReference type="ARBA" id="ARBA00022989"/>
    </source>
</evidence>
<dbReference type="SMART" id="SM00116">
    <property type="entry name" value="CBS"/>
    <property type="match status" value="2"/>
</dbReference>
<evidence type="ECO:0000256" key="2">
    <source>
        <dbReference type="ARBA" id="ARBA00009749"/>
    </source>
</evidence>
<evidence type="ECO:0000256" key="9">
    <source>
        <dbReference type="RuleBase" id="RU362011"/>
    </source>
</evidence>
<evidence type="ECO:0000256" key="8">
    <source>
        <dbReference type="PROSITE-ProRule" id="PRU00703"/>
    </source>
</evidence>
<feature type="transmembrane region" description="Helical" evidence="9">
    <location>
        <begin position="291"/>
        <end position="311"/>
    </location>
</feature>
<dbReference type="PANTHER" id="PTHR41394">
    <property type="entry name" value="MAGNESIUM TRANSPORTER MGTE"/>
    <property type="match status" value="1"/>
</dbReference>
<evidence type="ECO:0000256" key="7">
    <source>
        <dbReference type="ARBA" id="ARBA00023136"/>
    </source>
</evidence>
<keyword evidence="4 9" id="KW-0812">Transmembrane</keyword>
<dbReference type="InterPro" id="IPR046342">
    <property type="entry name" value="CBS_dom_sf"/>
</dbReference>
<dbReference type="Gene3D" id="1.10.357.20">
    <property type="entry name" value="SLC41 divalent cation transporters, integral membrane domain"/>
    <property type="match status" value="1"/>
</dbReference>
<dbReference type="CDD" id="cd04606">
    <property type="entry name" value="CBS_pair_Mg_transporter"/>
    <property type="match status" value="1"/>
</dbReference>
<protein>
    <recommendedName>
        <fullName evidence="9">Magnesium transporter MgtE</fullName>
    </recommendedName>
</protein>
<dbReference type="SUPFAM" id="SSF54631">
    <property type="entry name" value="CBS-domain pair"/>
    <property type="match status" value="1"/>
</dbReference>
<organism evidence="11 12">
    <name type="scientific">Shewanella bicestrii</name>
    <dbReference type="NCBI Taxonomy" id="2018305"/>
    <lineage>
        <taxon>Bacteria</taxon>
        <taxon>Pseudomonadati</taxon>
        <taxon>Pseudomonadota</taxon>
        <taxon>Gammaproteobacteria</taxon>
        <taxon>Alteromonadales</taxon>
        <taxon>Shewanellaceae</taxon>
        <taxon>Shewanella</taxon>
    </lineage>
</organism>
<dbReference type="InterPro" id="IPR000644">
    <property type="entry name" value="CBS_dom"/>
</dbReference>
<comment type="subunit">
    <text evidence="9">Homodimer.</text>
</comment>
<dbReference type="InterPro" id="IPR036739">
    <property type="entry name" value="SLC41_membr_dom_sf"/>
</dbReference>
<dbReference type="NCBIfam" id="TIGR00400">
    <property type="entry name" value="mgtE"/>
    <property type="match status" value="1"/>
</dbReference>
<keyword evidence="12" id="KW-1185">Reference proteome</keyword>
<dbReference type="Pfam" id="PF03448">
    <property type="entry name" value="MgtE_N"/>
    <property type="match status" value="1"/>
</dbReference>
<gene>
    <name evidence="11" type="primary">mgtE</name>
    <name evidence="11" type="ORF">CF168_15940</name>
</gene>
<keyword evidence="9" id="KW-0479">Metal-binding</keyword>
<dbReference type="InterPro" id="IPR006667">
    <property type="entry name" value="SLC41_membr_dom"/>
</dbReference>
<keyword evidence="8" id="KW-0129">CBS domain</keyword>
<feature type="transmembrane region" description="Helical" evidence="9">
    <location>
        <begin position="391"/>
        <end position="417"/>
    </location>
</feature>
<dbReference type="KEGG" id="sbj:CF168_15940"/>
<reference evidence="11 12" key="1">
    <citation type="submission" date="2017-07" db="EMBL/GenBank/DDBJ databases">
        <title>Phenotypical and genomic characterization of a clinical isolate of Shewanella bicestrii sp. nov. producing an extended-spectrum beta-lactamase and a new oxacillinase variant.</title>
        <authorList>
            <person name="Jousset A.B."/>
            <person name="Bonnin R.A."/>
            <person name="Girlich D."/>
            <person name="Dabos L."/>
            <person name="Potron A."/>
            <person name="Dortet L."/>
            <person name="Glaser P."/>
            <person name="Naas T."/>
        </authorList>
    </citation>
    <scope>NUCLEOTIDE SEQUENCE [LARGE SCALE GENOMIC DNA]</scope>
    <source>
        <strain evidence="11 12">JAB-1</strain>
    </source>
</reference>
<dbReference type="InterPro" id="IPR006668">
    <property type="entry name" value="Mg_transptr_MgtE_intracell_dom"/>
</dbReference>
<keyword evidence="6 9" id="KW-1133">Transmembrane helix</keyword>
<sequence>MNMNNNQKNTKQIILALQLILEQRDSTSMVALAKERHPADIATALSTFSQSQQLVFLQLAPAKVAADLLRYLSDEQQAALVQQLHKTTLSSLLLTMAADERADLYNLLEPEQQKLFLPVLAQAKREDLRTLAAYDKTKVGAAMTSDYTLLNSRHTAAQAIDMLRTETADKETIYQAYVVDMLGRLIGTVSLRQLLLAQPEELVVDFMKPNPIALDANAQCQEAVQMIAHYDLLALPIINGKGQLVGIVTYDDAMDIASSQADLEFTKTAAIGNIEHNLKTASIGLLYRKRVVWLVILVFGNIFSGAGIAFFEDTISSYVSLVFFLPLLIDSGGNAGSQSATLMVRGLATGEVILKDWLSLLGRELGVAGLLGASMALAVSLLGFWRGGPEIALVVALTMQIVVIIGSLIGMSLPFLLSKLKMDPASASAPLITSIADIIGVLVYFSIATLILDLPTA</sequence>
<evidence type="ECO:0000259" key="10">
    <source>
        <dbReference type="PROSITE" id="PS51371"/>
    </source>
</evidence>
<keyword evidence="5 9" id="KW-0460">Magnesium</keyword>
<evidence type="ECO:0000256" key="5">
    <source>
        <dbReference type="ARBA" id="ARBA00022842"/>
    </source>
</evidence>
<proteinExistence type="inferred from homology"/>
<comment type="subcellular location">
    <subcellularLocation>
        <location evidence="9">Cell membrane</location>
        <topology evidence="9">Multi-pass membrane protein</topology>
    </subcellularLocation>
    <subcellularLocation>
        <location evidence="1">Membrane</location>
        <topology evidence="1">Multi-pass membrane protein</topology>
    </subcellularLocation>
</comment>
<dbReference type="InterPro" id="IPR006669">
    <property type="entry name" value="MgtE_transporter"/>
</dbReference>
<evidence type="ECO:0000313" key="12">
    <source>
        <dbReference type="Proteomes" id="UP000198367"/>
    </source>
</evidence>
<feature type="transmembrane region" description="Helical" evidence="9">
    <location>
        <begin position="365"/>
        <end position="385"/>
    </location>
</feature>
<evidence type="ECO:0000256" key="4">
    <source>
        <dbReference type="ARBA" id="ARBA00022692"/>
    </source>
</evidence>
<name>A0A220UPU7_9GAMM</name>
<comment type="function">
    <text evidence="9">Acts as a magnesium transporter.</text>
</comment>
<dbReference type="SMART" id="SM00924">
    <property type="entry name" value="MgtE_N"/>
    <property type="match status" value="1"/>
</dbReference>
<dbReference type="GO" id="GO:0005886">
    <property type="term" value="C:plasma membrane"/>
    <property type="evidence" value="ECO:0007669"/>
    <property type="project" value="UniProtKB-SubCell"/>
</dbReference>
<dbReference type="InterPro" id="IPR038076">
    <property type="entry name" value="MgtE_N_sf"/>
</dbReference>
<keyword evidence="3 9" id="KW-0813">Transport</keyword>
<feature type="transmembrane region" description="Helical" evidence="9">
    <location>
        <begin position="429"/>
        <end position="452"/>
    </location>
</feature>
<dbReference type="Gene3D" id="1.25.60.10">
    <property type="entry name" value="MgtE N-terminal domain-like"/>
    <property type="match status" value="1"/>
</dbReference>
<evidence type="ECO:0000256" key="1">
    <source>
        <dbReference type="ARBA" id="ARBA00004141"/>
    </source>
</evidence>
<comment type="similarity">
    <text evidence="2 9">Belongs to the SLC41A transporter family.</text>
</comment>
<dbReference type="EMBL" id="CP022358">
    <property type="protein sequence ID" value="ASK70217.1"/>
    <property type="molecule type" value="Genomic_DNA"/>
</dbReference>
<dbReference type="RefSeq" id="WP_089068307.1">
    <property type="nucleotide sequence ID" value="NZ_CP022358.1"/>
</dbReference>
<dbReference type="SUPFAM" id="SSF161093">
    <property type="entry name" value="MgtE membrane domain-like"/>
    <property type="match status" value="1"/>
</dbReference>
<dbReference type="GO" id="GO:0015095">
    <property type="term" value="F:magnesium ion transmembrane transporter activity"/>
    <property type="evidence" value="ECO:0007669"/>
    <property type="project" value="UniProtKB-UniRule"/>
</dbReference>
<feature type="domain" description="CBS" evidence="10">
    <location>
        <begin position="143"/>
        <end position="206"/>
    </location>
</feature>
<dbReference type="AlphaFoldDB" id="A0A220UPU7"/>
<comment type="caution">
    <text evidence="9">Lacks conserved residue(s) required for the propagation of feature annotation.</text>
</comment>
<dbReference type="PROSITE" id="PS51371">
    <property type="entry name" value="CBS"/>
    <property type="match status" value="2"/>
</dbReference>
<accession>A0A220UPU7</accession>
<dbReference type="PANTHER" id="PTHR41394:SF8">
    <property type="entry name" value="MAGNESIUM TRANSPORTER MGTE"/>
    <property type="match status" value="1"/>
</dbReference>
<dbReference type="Pfam" id="PF01769">
    <property type="entry name" value="MgtE"/>
    <property type="match status" value="1"/>
</dbReference>
<keyword evidence="9" id="KW-1003">Cell membrane</keyword>
<dbReference type="Proteomes" id="UP000198367">
    <property type="component" value="Chromosome"/>
</dbReference>
<dbReference type="SUPFAM" id="SSF158791">
    <property type="entry name" value="MgtE N-terminal domain-like"/>
    <property type="match status" value="1"/>
</dbReference>